<feature type="binding site" evidence="8">
    <location>
        <begin position="272"/>
        <end position="275"/>
    </location>
    <ligand>
        <name>GTP</name>
        <dbReference type="ChEBI" id="CHEBI:37565"/>
    </ligand>
</feature>
<comment type="caution">
    <text evidence="8">Lacks conserved residue(s) required for the propagation of feature annotation.</text>
</comment>
<comment type="subcellular location">
    <subcellularLocation>
        <location evidence="8">Cytoplasm</location>
    </subcellularLocation>
</comment>
<feature type="binding site" evidence="8">
    <location>
        <position position="456"/>
    </location>
    <ligand>
        <name>(6S)-5-formyl-5,6,7,8-tetrahydrofolate</name>
        <dbReference type="ChEBI" id="CHEBI:57457"/>
    </ligand>
</feature>
<evidence type="ECO:0000256" key="6">
    <source>
        <dbReference type="ARBA" id="ARBA00022958"/>
    </source>
</evidence>
<dbReference type="EC" id="3.6.-.-" evidence="8"/>
<dbReference type="EMBL" id="PGVG01000013">
    <property type="protein sequence ID" value="PJG53918.1"/>
    <property type="molecule type" value="Genomic_DNA"/>
</dbReference>
<name>A0A2M8R7Y8_9BRAD</name>
<dbReference type="AlphaFoldDB" id="A0A2M8R7Y8"/>
<dbReference type="CDD" id="cd14858">
    <property type="entry name" value="TrmE_N"/>
    <property type="match status" value="1"/>
</dbReference>
<dbReference type="InterPro" id="IPR004520">
    <property type="entry name" value="GTPase_MnmE"/>
</dbReference>
<organism evidence="11 12">
    <name type="scientific">Bradyrhizobium forestalis</name>
    <dbReference type="NCBI Taxonomy" id="1419263"/>
    <lineage>
        <taxon>Bacteria</taxon>
        <taxon>Pseudomonadati</taxon>
        <taxon>Pseudomonadota</taxon>
        <taxon>Alphaproteobacteria</taxon>
        <taxon>Hyphomicrobiales</taxon>
        <taxon>Nitrobacteraceae</taxon>
        <taxon>Bradyrhizobium</taxon>
    </lineage>
</organism>
<keyword evidence="5 8" id="KW-0460">Magnesium</keyword>
<comment type="caution">
    <text evidence="11">The sequence shown here is derived from an EMBL/GenBank/DDBJ whole genome shotgun (WGS) entry which is preliminary data.</text>
</comment>
<comment type="cofactor">
    <cofactor evidence="8">
        <name>K(+)</name>
        <dbReference type="ChEBI" id="CHEBI:29103"/>
    </cofactor>
    <text evidence="8">Binds 1 potassium ion per subunit.</text>
</comment>
<dbReference type="PROSITE" id="PS51709">
    <property type="entry name" value="G_TRME"/>
    <property type="match status" value="1"/>
</dbReference>
<dbReference type="NCBIfam" id="TIGR00231">
    <property type="entry name" value="small_GTP"/>
    <property type="match status" value="1"/>
</dbReference>
<dbReference type="Pfam" id="PF12631">
    <property type="entry name" value="MnmE_helical"/>
    <property type="match status" value="1"/>
</dbReference>
<feature type="binding site" evidence="8">
    <location>
        <position position="121"/>
    </location>
    <ligand>
        <name>(6S)-5-formyl-5,6,7,8-tetrahydrofolate</name>
        <dbReference type="ChEBI" id="CHEBI:57457"/>
    </ligand>
</feature>
<dbReference type="InterPro" id="IPR027417">
    <property type="entry name" value="P-loop_NTPase"/>
</dbReference>
<dbReference type="GO" id="GO:0002098">
    <property type="term" value="P:tRNA wobble uridine modification"/>
    <property type="evidence" value="ECO:0007669"/>
    <property type="project" value="TreeGrafter"/>
</dbReference>
<keyword evidence="7 8" id="KW-0342">GTP-binding</keyword>
<dbReference type="Pfam" id="PF10396">
    <property type="entry name" value="TrmE_N"/>
    <property type="match status" value="1"/>
</dbReference>
<reference evidence="11 12" key="1">
    <citation type="submission" date="2017-11" db="EMBL/GenBank/DDBJ databases">
        <title>Bradyrhizobium forestalis sp. nov., an efficient nitrogen-fixing bacterium isolated from nodules of forest legume species in the Amazon.</title>
        <authorList>
            <person name="Costa E.M."/>
            <person name="Guimaraes A."/>
            <person name="Carvalho T.S."/>
            <person name="Rodrigues T.L."/>
            <person name="Ribeiro P.R.A."/>
            <person name="Lebbe L."/>
            <person name="Willems A."/>
            <person name="Moreira F.M.S."/>
        </authorList>
    </citation>
    <scope>NUCLEOTIDE SEQUENCE [LARGE SCALE GENOMIC DNA]</scope>
    <source>
        <strain evidence="11 12">INPA54B</strain>
    </source>
</reference>
<keyword evidence="8" id="KW-0479">Metal-binding</keyword>
<dbReference type="CDD" id="cd04164">
    <property type="entry name" value="trmE"/>
    <property type="match status" value="1"/>
</dbReference>
<comment type="subunit">
    <text evidence="8">Homodimer. Heterotetramer of two MnmE and two MnmG subunits.</text>
</comment>
<gene>
    <name evidence="8" type="primary">mnmE</name>
    <name evidence="8" type="synonym">trmE</name>
    <name evidence="11" type="ORF">CVM73_17860</name>
</gene>
<evidence type="ECO:0000256" key="2">
    <source>
        <dbReference type="ARBA" id="ARBA00022694"/>
    </source>
</evidence>
<dbReference type="InterPro" id="IPR006073">
    <property type="entry name" value="GTP-bd"/>
</dbReference>
<keyword evidence="8" id="KW-0963">Cytoplasm</keyword>
<keyword evidence="12" id="KW-1185">Reference proteome</keyword>
<evidence type="ECO:0000256" key="7">
    <source>
        <dbReference type="ARBA" id="ARBA00023134"/>
    </source>
</evidence>
<dbReference type="Proteomes" id="UP000231194">
    <property type="component" value="Unassembled WGS sequence"/>
</dbReference>
<keyword evidence="3 8" id="KW-0547">Nucleotide-binding</keyword>
<dbReference type="SUPFAM" id="SSF52540">
    <property type="entry name" value="P-loop containing nucleoside triphosphate hydrolases"/>
    <property type="match status" value="1"/>
</dbReference>
<evidence type="ECO:0000256" key="3">
    <source>
        <dbReference type="ARBA" id="ARBA00022741"/>
    </source>
</evidence>
<dbReference type="NCBIfam" id="NF003661">
    <property type="entry name" value="PRK05291.1-3"/>
    <property type="match status" value="1"/>
</dbReference>
<dbReference type="GO" id="GO:0003924">
    <property type="term" value="F:GTPase activity"/>
    <property type="evidence" value="ECO:0007669"/>
    <property type="project" value="UniProtKB-UniRule"/>
</dbReference>
<proteinExistence type="inferred from homology"/>
<dbReference type="HAMAP" id="MF_00379">
    <property type="entry name" value="GTPase_MnmE"/>
    <property type="match status" value="1"/>
</dbReference>
<feature type="binding site" evidence="8">
    <location>
        <begin position="228"/>
        <end position="233"/>
    </location>
    <ligand>
        <name>GTP</name>
        <dbReference type="ChEBI" id="CHEBI:37565"/>
    </ligand>
</feature>
<dbReference type="Pfam" id="PF01926">
    <property type="entry name" value="MMR_HSR1"/>
    <property type="match status" value="1"/>
</dbReference>
<accession>A0A2M8R7Y8</accession>
<evidence type="ECO:0000313" key="11">
    <source>
        <dbReference type="EMBL" id="PJG53918.1"/>
    </source>
</evidence>
<feature type="binding site" evidence="8">
    <location>
        <position position="232"/>
    </location>
    <ligand>
        <name>Mg(2+)</name>
        <dbReference type="ChEBI" id="CHEBI:18420"/>
    </ligand>
</feature>
<keyword evidence="4 8" id="KW-0378">Hydrolase</keyword>
<dbReference type="RefSeq" id="WP_100233239.1">
    <property type="nucleotide sequence ID" value="NZ_PGVG01000013.1"/>
</dbReference>
<dbReference type="SUPFAM" id="SSF116878">
    <property type="entry name" value="TrmE connector domain"/>
    <property type="match status" value="1"/>
</dbReference>
<comment type="function">
    <text evidence="8">Exhibits a very high intrinsic GTPase hydrolysis rate. Involved in the addition of a carboxymethylaminomethyl (cmnm) group at the wobble position (U34) of certain tRNAs, forming tRNA-cmnm(5)s(2)U34.</text>
</comment>
<dbReference type="FunFam" id="3.30.1360.120:FF:000007">
    <property type="entry name" value="tRNA modification GTPase GTPBP3, mitochondrial"/>
    <property type="match status" value="1"/>
</dbReference>
<keyword evidence="6 8" id="KW-0630">Potassium</keyword>
<dbReference type="PANTHER" id="PTHR42714">
    <property type="entry name" value="TRNA MODIFICATION GTPASE GTPBP3"/>
    <property type="match status" value="1"/>
</dbReference>
<comment type="similarity">
    <text evidence="1 8 9">Belongs to the TRAFAC class TrmE-Era-EngA-EngB-Septin-like GTPase superfamily. TrmE GTPase family.</text>
</comment>
<feature type="domain" description="TrmE-type G" evidence="10">
    <location>
        <begin position="218"/>
        <end position="380"/>
    </location>
</feature>
<dbReference type="PANTHER" id="PTHR42714:SF2">
    <property type="entry name" value="TRNA MODIFICATION GTPASE GTPBP3, MITOCHONDRIAL"/>
    <property type="match status" value="1"/>
</dbReference>
<dbReference type="Gene3D" id="3.40.50.300">
    <property type="entry name" value="P-loop containing nucleotide triphosphate hydrolases"/>
    <property type="match status" value="1"/>
</dbReference>
<dbReference type="InterPro" id="IPR025867">
    <property type="entry name" value="MnmE_helical"/>
</dbReference>
<dbReference type="GO" id="GO:0005525">
    <property type="term" value="F:GTP binding"/>
    <property type="evidence" value="ECO:0007669"/>
    <property type="project" value="UniProtKB-UniRule"/>
</dbReference>
<dbReference type="InterPro" id="IPR005225">
    <property type="entry name" value="Small_GTP-bd"/>
</dbReference>
<dbReference type="InterPro" id="IPR031168">
    <property type="entry name" value="G_TrmE"/>
</dbReference>
<evidence type="ECO:0000256" key="8">
    <source>
        <dbReference type="HAMAP-Rule" id="MF_00379"/>
    </source>
</evidence>
<evidence type="ECO:0000256" key="5">
    <source>
        <dbReference type="ARBA" id="ARBA00022842"/>
    </source>
</evidence>
<dbReference type="GO" id="GO:0005737">
    <property type="term" value="C:cytoplasm"/>
    <property type="evidence" value="ECO:0007669"/>
    <property type="project" value="UniProtKB-SubCell"/>
</dbReference>
<dbReference type="Gene3D" id="3.30.1360.120">
    <property type="entry name" value="Probable tRNA modification gtpase trme, domain 1"/>
    <property type="match status" value="1"/>
</dbReference>
<keyword evidence="2 8" id="KW-0819">tRNA processing</keyword>
<feature type="binding site" evidence="8">
    <location>
        <position position="81"/>
    </location>
    <ligand>
        <name>(6S)-5-formyl-5,6,7,8-tetrahydrofolate</name>
        <dbReference type="ChEBI" id="CHEBI:57457"/>
    </ligand>
</feature>
<feature type="binding site" evidence="8">
    <location>
        <position position="24"/>
    </location>
    <ligand>
        <name>(6S)-5-formyl-5,6,7,8-tetrahydrofolate</name>
        <dbReference type="ChEBI" id="CHEBI:57457"/>
    </ligand>
</feature>
<dbReference type="InterPro" id="IPR027368">
    <property type="entry name" value="MnmE_dom2"/>
</dbReference>
<feature type="binding site" evidence="8">
    <location>
        <begin position="247"/>
        <end position="253"/>
    </location>
    <ligand>
        <name>GTP</name>
        <dbReference type="ChEBI" id="CHEBI:37565"/>
    </ligand>
</feature>
<evidence type="ECO:0000313" key="12">
    <source>
        <dbReference type="Proteomes" id="UP000231194"/>
    </source>
</evidence>
<sequence>MHPRDQTIFALSSGRAPSAIAVVRVSGSQAGLVLTTLASKLPVPRQASRRLLRNSAGQPIDDAVVLWFPGPGSATGEDIAEFHVHGGRAVLVALLAAISDIPNTRTAEPGEFTRRAFENGKLDLTEAEGLDDLIHADTDRQRRQALRQLQGLLGDRARDWRERIIEASALIEAGIDFSDEGDVPAELRAPAVKAIRALHDEIAKVLAAQGQAERLRDGLVVAIAGEPNVGKSTLMNQLARREVAIVSPHAGTTRDVIEVQLDLDGYPVTVIDTAGIRETDDPVEQEGVRRARARAEDADLVLWLVEGGRLIEQGARPPLWTPGDGSDRSRGSVWIVRNKIDLGIDPGGAGGAEPAGEFGISASRGDGIPELISALVEFAANFFGTTEGALVTRTRQRDLLRQALDSLRRSLELVEEGEELAAEELRAAAYALGRLLGRVDVEDVLGAIFQKFCIGK</sequence>
<evidence type="ECO:0000259" key="10">
    <source>
        <dbReference type="PROSITE" id="PS51709"/>
    </source>
</evidence>
<evidence type="ECO:0000256" key="1">
    <source>
        <dbReference type="ARBA" id="ARBA00011043"/>
    </source>
</evidence>
<protein>
    <recommendedName>
        <fullName evidence="8">tRNA modification GTPase MnmE</fullName>
        <ecNumber evidence="8">3.6.-.-</ecNumber>
    </recommendedName>
</protein>
<feature type="binding site" evidence="8">
    <location>
        <position position="253"/>
    </location>
    <ligand>
        <name>Mg(2+)</name>
        <dbReference type="ChEBI" id="CHEBI:18420"/>
    </ligand>
</feature>
<dbReference type="GO" id="GO:0046872">
    <property type="term" value="F:metal ion binding"/>
    <property type="evidence" value="ECO:0007669"/>
    <property type="project" value="UniProtKB-KW"/>
</dbReference>
<dbReference type="NCBIfam" id="TIGR00450">
    <property type="entry name" value="mnmE_trmE_thdF"/>
    <property type="match status" value="1"/>
</dbReference>
<evidence type="ECO:0000256" key="9">
    <source>
        <dbReference type="RuleBase" id="RU003313"/>
    </source>
</evidence>
<evidence type="ECO:0000256" key="4">
    <source>
        <dbReference type="ARBA" id="ARBA00022801"/>
    </source>
</evidence>
<dbReference type="Gene3D" id="1.20.120.430">
    <property type="entry name" value="tRNA modification GTPase MnmE domain 2"/>
    <property type="match status" value="1"/>
</dbReference>
<dbReference type="OrthoDB" id="9805918at2"/>
<dbReference type="InterPro" id="IPR018948">
    <property type="entry name" value="GTP-bd_TrmE_N"/>
</dbReference>
<dbReference type="InterPro" id="IPR027266">
    <property type="entry name" value="TrmE/GcvT-like"/>
</dbReference>
<dbReference type="GO" id="GO:0030488">
    <property type="term" value="P:tRNA methylation"/>
    <property type="evidence" value="ECO:0007669"/>
    <property type="project" value="TreeGrafter"/>
</dbReference>